<sequence>MTIDQKTTGAMRCGFLSTLGAFALNKRGVAAIEFALIAPILFAMYFLTLEFGQAIDVNKKLSRAANMAGDLVAQQPSITASEVDAVMKIGSAIMKPYNRSMPTMTLTAIEVTDEQNPKIKVVWSRELKNGTASTGLPKGSTTTLPEELNIKGAFYIRASAALGYKPILTWSKDGTKSTGLTAMAGLDNLQMSERFYLRPRMSSTVPCDDC</sequence>
<keyword evidence="3" id="KW-1185">Reference proteome</keyword>
<proteinExistence type="predicted"/>
<accession>A0ABW0T7N0</accession>
<evidence type="ECO:0000313" key="2">
    <source>
        <dbReference type="EMBL" id="MFC5584940.1"/>
    </source>
</evidence>
<reference evidence="3" key="1">
    <citation type="journal article" date="2019" name="Int. J. Syst. Evol. Microbiol.">
        <title>The Global Catalogue of Microorganisms (GCM) 10K type strain sequencing project: providing services to taxonomists for standard genome sequencing and annotation.</title>
        <authorList>
            <consortium name="The Broad Institute Genomics Platform"/>
            <consortium name="The Broad Institute Genome Sequencing Center for Infectious Disease"/>
            <person name="Wu L."/>
            <person name="Ma J."/>
        </authorList>
    </citation>
    <scope>NUCLEOTIDE SEQUENCE [LARGE SCALE GENOMIC DNA]</scope>
    <source>
        <strain evidence="3">JCM 3366</strain>
    </source>
</reference>
<evidence type="ECO:0000259" key="1">
    <source>
        <dbReference type="Pfam" id="PF07811"/>
    </source>
</evidence>
<evidence type="ECO:0000313" key="3">
    <source>
        <dbReference type="Proteomes" id="UP001596107"/>
    </source>
</evidence>
<organism evidence="2 3">
    <name type="scientific">Nitratireductor kimnyeongensis</name>
    <dbReference type="NCBI Taxonomy" id="430679"/>
    <lineage>
        <taxon>Bacteria</taxon>
        <taxon>Pseudomonadati</taxon>
        <taxon>Pseudomonadota</taxon>
        <taxon>Alphaproteobacteria</taxon>
        <taxon>Hyphomicrobiales</taxon>
        <taxon>Phyllobacteriaceae</taxon>
        <taxon>Nitratireductor</taxon>
    </lineage>
</organism>
<dbReference type="Proteomes" id="UP001596107">
    <property type="component" value="Unassembled WGS sequence"/>
</dbReference>
<dbReference type="InterPro" id="IPR012495">
    <property type="entry name" value="TadE-like_dom"/>
</dbReference>
<protein>
    <submittedName>
        <fullName evidence="2">TadE/TadG family type IV pilus assembly protein</fullName>
    </submittedName>
</protein>
<gene>
    <name evidence="2" type="ORF">ACFPOD_07455</name>
</gene>
<comment type="caution">
    <text evidence="2">The sequence shown here is derived from an EMBL/GenBank/DDBJ whole genome shotgun (WGS) entry which is preliminary data.</text>
</comment>
<dbReference type="EMBL" id="JBHSNB010000001">
    <property type="protein sequence ID" value="MFC5584940.1"/>
    <property type="molecule type" value="Genomic_DNA"/>
</dbReference>
<dbReference type="RefSeq" id="WP_223019308.1">
    <property type="nucleotide sequence ID" value="NZ_CP078143.1"/>
</dbReference>
<dbReference type="Pfam" id="PF07811">
    <property type="entry name" value="TadE"/>
    <property type="match status" value="1"/>
</dbReference>
<name>A0ABW0T7N0_9HYPH</name>
<feature type="domain" description="TadE-like" evidence="1">
    <location>
        <begin position="28"/>
        <end position="68"/>
    </location>
</feature>